<dbReference type="GO" id="GO:0016020">
    <property type="term" value="C:membrane"/>
    <property type="evidence" value="ECO:0007669"/>
    <property type="project" value="UniProtKB-SubCell"/>
</dbReference>
<reference evidence="9 10" key="1">
    <citation type="submission" date="2018-06" db="EMBL/GenBank/DDBJ databases">
        <title>The Genome of Cuscuta australis (Dodder) Provides Insight into the Evolution of Plant Parasitism.</title>
        <authorList>
            <person name="Liu H."/>
        </authorList>
    </citation>
    <scope>NUCLEOTIDE SEQUENCE [LARGE SCALE GENOMIC DNA]</scope>
    <source>
        <strain evidence="10">cv. Yunnan</strain>
        <tissue evidence="9">Vines</tissue>
    </source>
</reference>
<keyword evidence="4" id="KW-0813">Transport</keyword>
<comment type="subunit">
    <text evidence="3">F-type ATPases have 2 components, CF(1) - the catalytic core - and CF(0) - the membrane proton channel. CF(1) has five subunits: alpha(3), beta(3), gamma(1), delta(1), epsilon(1). CF(0) has three main subunits: a, b and c.</text>
</comment>
<evidence type="ECO:0000256" key="5">
    <source>
        <dbReference type="ARBA" id="ARBA00022781"/>
    </source>
</evidence>
<keyword evidence="8" id="KW-0066">ATP synthesis</keyword>
<dbReference type="PANTHER" id="PTHR11910">
    <property type="entry name" value="ATP SYNTHASE DELTA CHAIN"/>
    <property type="match status" value="1"/>
</dbReference>
<dbReference type="Proteomes" id="UP000249390">
    <property type="component" value="Unassembled WGS sequence"/>
</dbReference>
<keyword evidence="7" id="KW-0472">Membrane</keyword>
<gene>
    <name evidence="9" type="ORF">DM860_006713</name>
</gene>
<evidence type="ECO:0008006" key="11">
    <source>
        <dbReference type="Google" id="ProtNLM"/>
    </source>
</evidence>
<organism evidence="9 10">
    <name type="scientific">Cuscuta australis</name>
    <dbReference type="NCBI Taxonomy" id="267555"/>
    <lineage>
        <taxon>Eukaryota</taxon>
        <taxon>Viridiplantae</taxon>
        <taxon>Streptophyta</taxon>
        <taxon>Embryophyta</taxon>
        <taxon>Tracheophyta</taxon>
        <taxon>Spermatophyta</taxon>
        <taxon>Magnoliopsida</taxon>
        <taxon>eudicotyledons</taxon>
        <taxon>Gunneridae</taxon>
        <taxon>Pentapetalae</taxon>
        <taxon>asterids</taxon>
        <taxon>lamiids</taxon>
        <taxon>Solanales</taxon>
        <taxon>Convolvulaceae</taxon>
        <taxon>Cuscuteae</taxon>
        <taxon>Cuscuta</taxon>
        <taxon>Cuscuta subgen. Grammica</taxon>
        <taxon>Cuscuta sect. Cleistogrammica</taxon>
    </lineage>
</organism>
<dbReference type="HAMAP" id="MF_01416">
    <property type="entry name" value="ATP_synth_delta_bact"/>
    <property type="match status" value="1"/>
</dbReference>
<dbReference type="InterPro" id="IPR020781">
    <property type="entry name" value="ATPase_OSCP/d_CS"/>
</dbReference>
<comment type="similarity">
    <text evidence="2">Belongs to the ATPase delta chain family.</text>
</comment>
<accession>A0A328D9M2</accession>
<evidence type="ECO:0000256" key="2">
    <source>
        <dbReference type="ARBA" id="ARBA00007046"/>
    </source>
</evidence>
<evidence type="ECO:0000256" key="1">
    <source>
        <dbReference type="ARBA" id="ARBA00004370"/>
    </source>
</evidence>
<dbReference type="NCBIfam" id="TIGR01145">
    <property type="entry name" value="ATP_synt_delta"/>
    <property type="match status" value="1"/>
</dbReference>
<keyword evidence="10" id="KW-1185">Reference proteome</keyword>
<dbReference type="SUPFAM" id="SSF47928">
    <property type="entry name" value="N-terminal domain of the delta subunit of the F1F0-ATP synthase"/>
    <property type="match status" value="1"/>
</dbReference>
<dbReference type="Pfam" id="PF00213">
    <property type="entry name" value="OSCP"/>
    <property type="match status" value="1"/>
</dbReference>
<evidence type="ECO:0000256" key="6">
    <source>
        <dbReference type="ARBA" id="ARBA00023065"/>
    </source>
</evidence>
<comment type="subcellular location">
    <subcellularLocation>
        <location evidence="1">Membrane</location>
    </subcellularLocation>
</comment>
<sequence length="248" mass="26886">MAALRQTPITFRPFSPPSAKIIVSPASTLSFSGGLRLPKFAIKPPYAGRLSRRRGAVVAQMADSAAPSYASALCEVAKSSGNLEQTSADLARIEEIFADDSVLDFFSSPVMSDEAKLSLIDEIAESAGFQTHTANFLKVLVEMERMELIREIVKEFETAYDRMTETELAVVTSVVKLESQHLAQIAKGVQRLTGAKNVRIKTAIDPSLVAGFTIRFGNSGSKMIDMSVKKQLQDVAAQIEMGDIQLAV</sequence>
<dbReference type="Gene3D" id="1.10.520.20">
    <property type="entry name" value="N-terminal domain of the delta subunit of the F1F0-ATP synthase"/>
    <property type="match status" value="1"/>
</dbReference>
<keyword evidence="5" id="KW-0375">Hydrogen ion transport</keyword>
<evidence type="ECO:0000256" key="4">
    <source>
        <dbReference type="ARBA" id="ARBA00022448"/>
    </source>
</evidence>
<evidence type="ECO:0000313" key="10">
    <source>
        <dbReference type="Proteomes" id="UP000249390"/>
    </source>
</evidence>
<name>A0A328D9M2_9ASTE</name>
<dbReference type="GO" id="GO:0046933">
    <property type="term" value="F:proton-transporting ATP synthase activity, rotational mechanism"/>
    <property type="evidence" value="ECO:0007669"/>
    <property type="project" value="InterPro"/>
</dbReference>
<dbReference type="AlphaFoldDB" id="A0A328D9M2"/>
<evidence type="ECO:0000256" key="8">
    <source>
        <dbReference type="ARBA" id="ARBA00023310"/>
    </source>
</evidence>
<dbReference type="PRINTS" id="PR00125">
    <property type="entry name" value="ATPASEDELTA"/>
</dbReference>
<dbReference type="InterPro" id="IPR000711">
    <property type="entry name" value="ATPase_OSCP/dsu"/>
</dbReference>
<protein>
    <recommendedName>
        <fullName evidence="11">ATP synthase delta chain, chloroplastic</fullName>
    </recommendedName>
</protein>
<comment type="caution">
    <text evidence="9">The sequence shown here is derived from an EMBL/GenBank/DDBJ whole genome shotgun (WGS) entry which is preliminary data.</text>
</comment>
<dbReference type="InterPro" id="IPR026015">
    <property type="entry name" value="ATP_synth_OSCP/delta_N_sf"/>
</dbReference>
<evidence type="ECO:0000313" key="9">
    <source>
        <dbReference type="EMBL" id="RAL40643.1"/>
    </source>
</evidence>
<dbReference type="EMBL" id="NQVE01000194">
    <property type="protein sequence ID" value="RAL40643.1"/>
    <property type="molecule type" value="Genomic_DNA"/>
</dbReference>
<keyword evidence="6" id="KW-0406">Ion transport</keyword>
<evidence type="ECO:0000256" key="7">
    <source>
        <dbReference type="ARBA" id="ARBA00023136"/>
    </source>
</evidence>
<proteinExistence type="inferred from homology"/>
<dbReference type="PROSITE" id="PS00389">
    <property type="entry name" value="ATPASE_DELTA"/>
    <property type="match status" value="1"/>
</dbReference>
<evidence type="ECO:0000256" key="3">
    <source>
        <dbReference type="ARBA" id="ARBA00011648"/>
    </source>
</evidence>